<accession>A0A934V256</accession>
<proteinExistence type="inferred from homology"/>
<comment type="catalytic activity">
    <reaction evidence="9">
        <text>S-methyl-5'-thioadenosine + phosphate = 5-(methylsulfanyl)-alpha-D-ribose 1-phosphate + adenine</text>
        <dbReference type="Rhea" id="RHEA:11852"/>
        <dbReference type="ChEBI" id="CHEBI:16708"/>
        <dbReference type="ChEBI" id="CHEBI:17509"/>
        <dbReference type="ChEBI" id="CHEBI:43474"/>
        <dbReference type="ChEBI" id="CHEBI:58533"/>
        <dbReference type="EC" id="2.4.2.28"/>
    </reaction>
    <physiologicalReaction direction="left-to-right" evidence="9">
        <dbReference type="Rhea" id="RHEA:11853"/>
    </physiologicalReaction>
</comment>
<dbReference type="CDD" id="cd16833">
    <property type="entry name" value="YfiH"/>
    <property type="match status" value="1"/>
</dbReference>
<sequence length="255" mass="26920">MPLTLPALEADGVVHGFFTRQGGVSEGIYTGLNCGIGSGDDRAYVRQNRRRAKAALGLDAGDLVTLYQAHTADCVTVDRPWPEGEGARADAMVSTRPNIVLGVLTADCAPVLFVDPEAQVIGAAHSGWRGAVDGVLDSTVQAMEALGAERGRIVAGIGPTIGPDSYEVGPEFPGRVNAGPMPADDFFRPAAREGHFLFDLPGYVRARLARAGVGQAEWIGTDTVPDADRFFSFRRATHRGEGDYGRLLSAIALTG</sequence>
<dbReference type="GO" id="GO:0016787">
    <property type="term" value="F:hydrolase activity"/>
    <property type="evidence" value="ECO:0007669"/>
    <property type="project" value="UniProtKB-KW"/>
</dbReference>
<evidence type="ECO:0000256" key="3">
    <source>
        <dbReference type="ARBA" id="ARBA00022679"/>
    </source>
</evidence>
<keyword evidence="12" id="KW-1185">Reference proteome</keyword>
<dbReference type="Gene3D" id="3.60.140.10">
    <property type="entry name" value="CNF1/YfiH-like putative cysteine hydrolases"/>
    <property type="match status" value="1"/>
</dbReference>
<dbReference type="InterPro" id="IPR003730">
    <property type="entry name" value="Cu_polyphenol_OxRdtase"/>
</dbReference>
<evidence type="ECO:0000256" key="2">
    <source>
        <dbReference type="ARBA" id="ARBA00007353"/>
    </source>
</evidence>
<keyword evidence="4" id="KW-0479">Metal-binding</keyword>
<evidence type="ECO:0000256" key="1">
    <source>
        <dbReference type="ARBA" id="ARBA00000553"/>
    </source>
</evidence>
<protein>
    <recommendedName>
        <fullName evidence="10">Purine nucleoside phosphorylase</fullName>
    </recommendedName>
</protein>
<comment type="similarity">
    <text evidence="2 10">Belongs to the purine nucleoside phosphorylase YfiH/LACC1 family.</text>
</comment>
<evidence type="ECO:0000256" key="9">
    <source>
        <dbReference type="ARBA" id="ARBA00049893"/>
    </source>
</evidence>
<dbReference type="Pfam" id="PF02578">
    <property type="entry name" value="Cu-oxidase_4"/>
    <property type="match status" value="1"/>
</dbReference>
<evidence type="ECO:0000256" key="10">
    <source>
        <dbReference type="RuleBase" id="RU361274"/>
    </source>
</evidence>
<dbReference type="PANTHER" id="PTHR30616:SF2">
    <property type="entry name" value="PURINE NUCLEOSIDE PHOSPHORYLASE LACC1"/>
    <property type="match status" value="1"/>
</dbReference>
<comment type="caution">
    <text evidence="11">The sequence shown here is derived from an EMBL/GenBank/DDBJ whole genome shotgun (WGS) entry which is preliminary data.</text>
</comment>
<dbReference type="EMBL" id="NRRE01000028">
    <property type="protein sequence ID" value="MBK1698594.1"/>
    <property type="molecule type" value="Genomic_DNA"/>
</dbReference>
<comment type="catalytic activity">
    <reaction evidence="7">
        <text>adenosine + H2O + H(+) = inosine + NH4(+)</text>
        <dbReference type="Rhea" id="RHEA:24408"/>
        <dbReference type="ChEBI" id="CHEBI:15377"/>
        <dbReference type="ChEBI" id="CHEBI:15378"/>
        <dbReference type="ChEBI" id="CHEBI:16335"/>
        <dbReference type="ChEBI" id="CHEBI:17596"/>
        <dbReference type="ChEBI" id="CHEBI:28938"/>
        <dbReference type="EC" id="3.5.4.4"/>
    </reaction>
    <physiologicalReaction direction="left-to-right" evidence="7">
        <dbReference type="Rhea" id="RHEA:24409"/>
    </physiologicalReaction>
</comment>
<name>A0A934V256_9PROT</name>
<dbReference type="Proteomes" id="UP000778970">
    <property type="component" value="Unassembled WGS sequence"/>
</dbReference>
<dbReference type="NCBIfam" id="TIGR00726">
    <property type="entry name" value="peptidoglycan editing factor PgeF"/>
    <property type="match status" value="1"/>
</dbReference>
<dbReference type="InterPro" id="IPR011324">
    <property type="entry name" value="Cytotoxic_necrot_fac-like_cat"/>
</dbReference>
<evidence type="ECO:0000256" key="5">
    <source>
        <dbReference type="ARBA" id="ARBA00022801"/>
    </source>
</evidence>
<evidence type="ECO:0000313" key="12">
    <source>
        <dbReference type="Proteomes" id="UP000778970"/>
    </source>
</evidence>
<evidence type="ECO:0000256" key="8">
    <source>
        <dbReference type="ARBA" id="ARBA00048968"/>
    </source>
</evidence>
<dbReference type="InterPro" id="IPR038371">
    <property type="entry name" value="Cu_polyphenol_OxRdtase_sf"/>
</dbReference>
<evidence type="ECO:0000256" key="4">
    <source>
        <dbReference type="ARBA" id="ARBA00022723"/>
    </source>
</evidence>
<reference evidence="11" key="2">
    <citation type="journal article" date="2020" name="Microorganisms">
        <title>Osmotic Adaptation and Compatible Solute Biosynthesis of Phototrophic Bacteria as Revealed from Genome Analyses.</title>
        <authorList>
            <person name="Imhoff J.F."/>
            <person name="Rahn T."/>
            <person name="Kunzel S."/>
            <person name="Keller A."/>
            <person name="Neulinger S.C."/>
        </authorList>
    </citation>
    <scope>NUCLEOTIDE SEQUENCE</scope>
    <source>
        <strain evidence="11">DSM 9154</strain>
    </source>
</reference>
<evidence type="ECO:0000256" key="6">
    <source>
        <dbReference type="ARBA" id="ARBA00022833"/>
    </source>
</evidence>
<evidence type="ECO:0000256" key="7">
    <source>
        <dbReference type="ARBA" id="ARBA00047989"/>
    </source>
</evidence>
<comment type="catalytic activity">
    <reaction evidence="8">
        <text>adenosine + phosphate = alpha-D-ribose 1-phosphate + adenine</text>
        <dbReference type="Rhea" id="RHEA:27642"/>
        <dbReference type="ChEBI" id="CHEBI:16335"/>
        <dbReference type="ChEBI" id="CHEBI:16708"/>
        <dbReference type="ChEBI" id="CHEBI:43474"/>
        <dbReference type="ChEBI" id="CHEBI:57720"/>
        <dbReference type="EC" id="2.4.2.1"/>
    </reaction>
    <physiologicalReaction direction="left-to-right" evidence="8">
        <dbReference type="Rhea" id="RHEA:27643"/>
    </physiologicalReaction>
</comment>
<comment type="catalytic activity">
    <reaction evidence="1">
        <text>inosine + phosphate = alpha-D-ribose 1-phosphate + hypoxanthine</text>
        <dbReference type="Rhea" id="RHEA:27646"/>
        <dbReference type="ChEBI" id="CHEBI:17368"/>
        <dbReference type="ChEBI" id="CHEBI:17596"/>
        <dbReference type="ChEBI" id="CHEBI:43474"/>
        <dbReference type="ChEBI" id="CHEBI:57720"/>
        <dbReference type="EC" id="2.4.2.1"/>
    </reaction>
    <physiologicalReaction direction="left-to-right" evidence="1">
        <dbReference type="Rhea" id="RHEA:27647"/>
    </physiologicalReaction>
</comment>
<keyword evidence="5" id="KW-0378">Hydrolase</keyword>
<gene>
    <name evidence="11" type="ORF">CKO21_15200</name>
</gene>
<dbReference type="AlphaFoldDB" id="A0A934V256"/>
<keyword evidence="3" id="KW-0808">Transferase</keyword>
<evidence type="ECO:0000313" key="11">
    <source>
        <dbReference type="EMBL" id="MBK1698594.1"/>
    </source>
</evidence>
<reference evidence="11" key="1">
    <citation type="submission" date="2017-08" db="EMBL/GenBank/DDBJ databases">
        <authorList>
            <person name="Imhoff J.F."/>
            <person name="Rahn T."/>
            <person name="Kuenzel S."/>
            <person name="Neulinger S.C."/>
        </authorList>
    </citation>
    <scope>NUCLEOTIDE SEQUENCE</scope>
    <source>
        <strain evidence="11">DSM 9154</strain>
    </source>
</reference>
<dbReference type="SUPFAM" id="SSF64438">
    <property type="entry name" value="CNF1/YfiH-like putative cysteine hydrolases"/>
    <property type="match status" value="1"/>
</dbReference>
<dbReference type="GO" id="GO:0017061">
    <property type="term" value="F:S-methyl-5-thioadenosine phosphorylase activity"/>
    <property type="evidence" value="ECO:0007669"/>
    <property type="project" value="UniProtKB-EC"/>
</dbReference>
<dbReference type="GO" id="GO:0005507">
    <property type="term" value="F:copper ion binding"/>
    <property type="evidence" value="ECO:0007669"/>
    <property type="project" value="TreeGrafter"/>
</dbReference>
<dbReference type="PANTHER" id="PTHR30616">
    <property type="entry name" value="UNCHARACTERIZED PROTEIN YFIH"/>
    <property type="match status" value="1"/>
</dbReference>
<keyword evidence="6" id="KW-0862">Zinc</keyword>
<organism evidence="11 12">
    <name type="scientific">Rhodovibrio salinarum</name>
    <dbReference type="NCBI Taxonomy" id="1087"/>
    <lineage>
        <taxon>Bacteria</taxon>
        <taxon>Pseudomonadati</taxon>
        <taxon>Pseudomonadota</taxon>
        <taxon>Alphaproteobacteria</taxon>
        <taxon>Rhodospirillales</taxon>
        <taxon>Rhodovibrionaceae</taxon>
        <taxon>Rhodovibrio</taxon>
    </lineage>
</organism>